<evidence type="ECO:0000313" key="3">
    <source>
        <dbReference type="EMBL" id="MDU9005661.1"/>
    </source>
</evidence>
<dbReference type="EMBL" id="JASMWN010000016">
    <property type="protein sequence ID" value="MDU9005661.1"/>
    <property type="molecule type" value="Genomic_DNA"/>
</dbReference>
<dbReference type="RefSeq" id="WP_316779413.1">
    <property type="nucleotide sequence ID" value="NZ_JASMWN010000016.1"/>
</dbReference>
<sequence length="44" mass="5192">MAEYKHGEMDIEVQTKTFEGFMRFTTWSVICILAFLVFLAIFAR</sequence>
<dbReference type="Gene3D" id="1.20.5.160">
    <property type="entry name" value="Bacterial aa3 type cytochrome c oxidase subunit IV"/>
    <property type="match status" value="1"/>
</dbReference>
<accession>A0ABU3VHJ7</accession>
<keyword evidence="1" id="KW-0472">Membrane</keyword>
<organism evidence="3 4">
    <name type="scientific">Sedimentitalea todarodis</name>
    <dbReference type="NCBI Taxonomy" id="1631240"/>
    <lineage>
        <taxon>Bacteria</taxon>
        <taxon>Pseudomonadati</taxon>
        <taxon>Pseudomonadota</taxon>
        <taxon>Alphaproteobacteria</taxon>
        <taxon>Rhodobacterales</taxon>
        <taxon>Paracoccaceae</taxon>
        <taxon>Sedimentitalea</taxon>
    </lineage>
</organism>
<name>A0ABU3VHJ7_9RHOB</name>
<keyword evidence="1" id="KW-1133">Transmembrane helix</keyword>
<proteinExistence type="predicted"/>
<dbReference type="InterPro" id="IPR036596">
    <property type="entry name" value="Cyt-C_aa3_sf"/>
</dbReference>
<dbReference type="InterPro" id="IPR012422">
    <property type="entry name" value="Cyt_c_oxidase_su4_bac-aa3"/>
</dbReference>
<feature type="domain" description="Cytochrome c oxidase subunit IV bacterial aa3 type" evidence="2">
    <location>
        <begin position="4"/>
        <end position="42"/>
    </location>
</feature>
<reference evidence="4" key="1">
    <citation type="submission" date="2023-05" db="EMBL/GenBank/DDBJ databases">
        <title>Sedimentitalea sp. nov. JM2-8.</title>
        <authorList>
            <person name="Huang J."/>
        </authorList>
    </citation>
    <scope>NUCLEOTIDE SEQUENCE [LARGE SCALE GENOMIC DNA]</scope>
    <source>
        <strain evidence="4">KHS03</strain>
    </source>
</reference>
<protein>
    <submittedName>
        <fullName evidence="3">Aa3-type cytochrome c oxidase subunit IV</fullName>
    </submittedName>
</protein>
<evidence type="ECO:0000313" key="4">
    <source>
        <dbReference type="Proteomes" id="UP001255416"/>
    </source>
</evidence>
<feature type="transmembrane region" description="Helical" evidence="1">
    <location>
        <begin position="24"/>
        <end position="43"/>
    </location>
</feature>
<dbReference type="SUPFAM" id="SSF81469">
    <property type="entry name" value="Bacterial aa3 type cytochrome c oxidase subunit IV"/>
    <property type="match status" value="1"/>
</dbReference>
<gene>
    <name evidence="3" type="ORF">QO231_17655</name>
</gene>
<keyword evidence="4" id="KW-1185">Reference proteome</keyword>
<dbReference type="Pfam" id="PF07835">
    <property type="entry name" value="COX4_pro_2"/>
    <property type="match status" value="1"/>
</dbReference>
<dbReference type="Proteomes" id="UP001255416">
    <property type="component" value="Unassembled WGS sequence"/>
</dbReference>
<evidence type="ECO:0000256" key="1">
    <source>
        <dbReference type="SAM" id="Phobius"/>
    </source>
</evidence>
<comment type="caution">
    <text evidence="3">The sequence shown here is derived from an EMBL/GenBank/DDBJ whole genome shotgun (WGS) entry which is preliminary data.</text>
</comment>
<keyword evidence="1" id="KW-0812">Transmembrane</keyword>
<evidence type="ECO:0000259" key="2">
    <source>
        <dbReference type="Pfam" id="PF07835"/>
    </source>
</evidence>